<dbReference type="InterPro" id="IPR013517">
    <property type="entry name" value="FG-GAP"/>
</dbReference>
<name>A0ABW3YAR8_9ACTN</name>
<protein>
    <submittedName>
        <fullName evidence="4">LamG-like jellyroll fold domain-containing protein</fullName>
    </submittedName>
</protein>
<proteinExistence type="predicted"/>
<dbReference type="EMBL" id="JBHTMP010000012">
    <property type="protein sequence ID" value="MFD1321436.1"/>
    <property type="molecule type" value="Genomic_DNA"/>
</dbReference>
<dbReference type="InterPro" id="IPR013320">
    <property type="entry name" value="ConA-like_dom_sf"/>
</dbReference>
<dbReference type="PANTHER" id="PTHR46943">
    <property type="entry name" value="PENTRAXIN-RELATED PROTEIN PTX3"/>
    <property type="match status" value="1"/>
</dbReference>
<dbReference type="Proteomes" id="UP001597260">
    <property type="component" value="Unassembled WGS sequence"/>
</dbReference>
<organism evidence="4 5">
    <name type="scientific">Micromonospora sonneratiae</name>
    <dbReference type="NCBI Taxonomy" id="1184706"/>
    <lineage>
        <taxon>Bacteria</taxon>
        <taxon>Bacillati</taxon>
        <taxon>Actinomycetota</taxon>
        <taxon>Actinomycetes</taxon>
        <taxon>Micromonosporales</taxon>
        <taxon>Micromonosporaceae</taxon>
        <taxon>Micromonospora</taxon>
    </lineage>
</organism>
<dbReference type="PANTHER" id="PTHR46943:SF1">
    <property type="entry name" value="PENTRAXIN-RELATED PROTEIN PTX3"/>
    <property type="match status" value="1"/>
</dbReference>
<dbReference type="RefSeq" id="WP_377569507.1">
    <property type="nucleotide sequence ID" value="NZ_JBHTMP010000012.1"/>
</dbReference>
<dbReference type="InterPro" id="IPR006558">
    <property type="entry name" value="LamG-like"/>
</dbReference>
<reference evidence="5" key="1">
    <citation type="journal article" date="2019" name="Int. J. Syst. Evol. Microbiol.">
        <title>The Global Catalogue of Microorganisms (GCM) 10K type strain sequencing project: providing services to taxonomists for standard genome sequencing and annotation.</title>
        <authorList>
            <consortium name="The Broad Institute Genomics Platform"/>
            <consortium name="The Broad Institute Genome Sequencing Center for Infectious Disease"/>
            <person name="Wu L."/>
            <person name="Ma J."/>
        </authorList>
    </citation>
    <scope>NUCLEOTIDE SEQUENCE [LARGE SCALE GENOMIC DNA]</scope>
    <source>
        <strain evidence="5">JCM 31037</strain>
    </source>
</reference>
<feature type="domain" description="LamG-like jellyroll fold" evidence="3">
    <location>
        <begin position="1319"/>
        <end position="1457"/>
    </location>
</feature>
<evidence type="ECO:0000313" key="4">
    <source>
        <dbReference type="EMBL" id="MFD1321436.1"/>
    </source>
</evidence>
<dbReference type="SUPFAM" id="SSF49899">
    <property type="entry name" value="Concanavalin A-like lectins/glucanases"/>
    <property type="match status" value="2"/>
</dbReference>
<feature type="domain" description="LamG-like jellyroll fold" evidence="3">
    <location>
        <begin position="1108"/>
        <end position="1249"/>
    </location>
</feature>
<keyword evidence="1" id="KW-0732">Signal</keyword>
<dbReference type="InterPro" id="IPR042837">
    <property type="entry name" value="PTX3"/>
</dbReference>
<evidence type="ECO:0000313" key="5">
    <source>
        <dbReference type="Proteomes" id="UP001597260"/>
    </source>
</evidence>
<dbReference type="Pfam" id="PF13517">
    <property type="entry name" value="FG-GAP_3"/>
    <property type="match status" value="1"/>
</dbReference>
<evidence type="ECO:0000259" key="3">
    <source>
        <dbReference type="SMART" id="SM00560"/>
    </source>
</evidence>
<evidence type="ECO:0000256" key="2">
    <source>
        <dbReference type="ARBA" id="ARBA00023157"/>
    </source>
</evidence>
<dbReference type="SUPFAM" id="SSF69318">
    <property type="entry name" value="Integrin alpha N-terminal domain"/>
    <property type="match status" value="1"/>
</dbReference>
<keyword evidence="2" id="KW-1015">Disulfide bond</keyword>
<accession>A0ABW3YAR8</accession>
<evidence type="ECO:0000256" key="1">
    <source>
        <dbReference type="ARBA" id="ARBA00022729"/>
    </source>
</evidence>
<dbReference type="Gene3D" id="2.40.128.340">
    <property type="match status" value="3"/>
</dbReference>
<dbReference type="Pfam" id="PF13385">
    <property type="entry name" value="Laminin_G_3"/>
    <property type="match status" value="2"/>
</dbReference>
<dbReference type="Gene3D" id="2.60.120.200">
    <property type="match status" value="2"/>
</dbReference>
<gene>
    <name evidence="4" type="ORF">ACFQ4H_10080</name>
</gene>
<comment type="caution">
    <text evidence="4">The sequence shown here is derived from an EMBL/GenBank/DDBJ whole genome shotgun (WGS) entry which is preliminary data.</text>
</comment>
<sequence>MALAVGALGSLPQSIPAAATPPPAGEEDRRDEITILADATAEAIRTGQPVEVLQKRTEDSRLFANPTGTFSTENFAQPIHVRKGETWVDIDPTLQVNPDGTISPIATPGELKISAGGSGPLVTVSKGSKSLSLTWPTPLPTPSLLGSTAIYANVLPDVDLQVIADPAGGYHERLVVKTPAAAANPALNSITFGVTTTGLTLSARPDGGVNAVDSSGTGVFATDTPLMWDTPVAPTLTKLERIEGLTREDPQPKYIAPMDVQLSPGAMTVIPDQALLSNPDVQWPLYLDPSSTPIASYDWTHISKNYPTQSYWNYDRDDGAKVGLGEGVTYRSYFLFSIAAIRGKIVTKATFAITLNHSYQCTTSTPVDLYHTDNISRSASVTWKNSVTDTNKWRTKLATASGHANGSSCGEPDMPMDFASTALTNAVSAAAGGTSNQLTFGLRAPDEGTTQQWKKFHPQTAKLTVEWNTAPGVPTELTTYPPTPCGSVTNPARLPESMKTPTFTAGLSDADANNLTGYLEIRKTADDSVVYGPVVSATIPAGGVITWPTLPSTALGLNTNYYYQARARDTGGAYGPYTGKCHFIIDATDPGTPTISSTDYPDGAEGIAAGTIGTVTINPAVGDDDIAGYRYGFDDTVSLWVPADDTGNATVPITLWTNPSRPRPPTANLWVKAVDKAGNERAEVTGPRTLTASVSANTVANMQGDVNGDGKADVTAVLDMGDGRTAAWTFLSSTSAFHAPVINWDSGINGRHAAGSIKTVTGDFDNDGRTDTAMFRQDRDGQVRLFNLRSDTNQFRADWPELAAGTWLLGDARVLAGDFNGDGIDDAAAIVNDRAGGWTTYVYTSTGTSFSPAATWYAQPAGTYTWSNTRTLAGDFNGDGKTDIAVAQDSTGTRTTLRVHTSTGSTFDAGSQWWDSDTDTDPEAYVGSAAKYAVANLDGTAADDIIAMYNHGAKTTIKVLTAAGSTFATPTTWWDSDTGSSDGWDWRRTVQFSTGDFDGNGSIDLAAIVDCCQAGNRELWTFPNTGTGFGQATIRGNATATTARPATAHWRIDEGNGTVLADAGDSYPASLSGPAWNNNGHVVGTKALQFDGTNDYATAGRSIVETSRSYSVAAWVKLDNTTTYQTIASQDGQHLSAFYLQYSKAFNSWAFVVPSADSTGTVSYWAAKDTIAPRLGVWTHLVGVYDADAQQLKLYVNGVLRGASSRPDAWSGTGPFQIGKAFSAPATSGNWWTGGIDDVQVYDVALNGTEAGQIARETTPAGHWKFDAASGPNIDASGNNRNLTLVGATTGAPGKNGEGLTFNGTGSYATAPNAINTTTGYTVCAWAKLDNVANLTYRAVVSQEGTRSSGFWLRTSPSNKWEFDISYADNVYSSVESTTVVAADTWTHVCGSWDAGTSQMMLFVNGNLEGAKVVPAGIVATGPVSIGRYKYMDTQGSFFAGVIDDVQVFSGTILDPAKIRVIMNGS</sequence>
<dbReference type="InterPro" id="IPR028994">
    <property type="entry name" value="Integrin_alpha_N"/>
</dbReference>
<dbReference type="SMART" id="SM00560">
    <property type="entry name" value="LamGL"/>
    <property type="match status" value="2"/>
</dbReference>
<keyword evidence="5" id="KW-1185">Reference proteome</keyword>